<comment type="similarity">
    <text evidence="1">Belongs to the sulfatase family.</text>
</comment>
<dbReference type="InterPro" id="IPR017850">
    <property type="entry name" value="Alkaline_phosphatase_core_sf"/>
</dbReference>
<feature type="domain" description="Sulfatase N-terminal" evidence="5">
    <location>
        <begin position="28"/>
        <end position="373"/>
    </location>
</feature>
<dbReference type="Pfam" id="PF00884">
    <property type="entry name" value="Sulfatase"/>
    <property type="match status" value="1"/>
</dbReference>
<reference evidence="6" key="1">
    <citation type="submission" date="2021-01" db="EMBL/GenBank/DDBJ databases">
        <title>Modified the classification status of verrucomicrobia.</title>
        <authorList>
            <person name="Feng X."/>
        </authorList>
    </citation>
    <scope>NUCLEOTIDE SEQUENCE</scope>
    <source>
        <strain evidence="6">_KCTC 22039</strain>
    </source>
</reference>
<accession>A0A8J7MFT2</accession>
<dbReference type="Proteomes" id="UP000624703">
    <property type="component" value="Unassembled WGS sequence"/>
</dbReference>
<dbReference type="AlphaFoldDB" id="A0A8J7MFT2"/>
<dbReference type="RefSeq" id="WP_200311405.1">
    <property type="nucleotide sequence ID" value="NZ_JAENIM010000039.1"/>
</dbReference>
<dbReference type="Gene3D" id="3.30.1120.10">
    <property type="match status" value="1"/>
</dbReference>
<evidence type="ECO:0000313" key="6">
    <source>
        <dbReference type="EMBL" id="MBK1791398.1"/>
    </source>
</evidence>
<feature type="compositionally biased region" description="Low complexity" evidence="3">
    <location>
        <begin position="311"/>
        <end position="325"/>
    </location>
</feature>
<dbReference type="EMBL" id="JAENIM010000039">
    <property type="protein sequence ID" value="MBK1791398.1"/>
    <property type="molecule type" value="Genomic_DNA"/>
</dbReference>
<keyword evidence="7" id="KW-1185">Reference proteome</keyword>
<dbReference type="InterPro" id="IPR000917">
    <property type="entry name" value="Sulfatase_N"/>
</dbReference>
<organism evidence="6 7">
    <name type="scientific">Persicirhabdus sediminis</name>
    <dbReference type="NCBI Taxonomy" id="454144"/>
    <lineage>
        <taxon>Bacteria</taxon>
        <taxon>Pseudomonadati</taxon>
        <taxon>Verrucomicrobiota</taxon>
        <taxon>Verrucomicrobiia</taxon>
        <taxon>Verrucomicrobiales</taxon>
        <taxon>Verrucomicrobiaceae</taxon>
        <taxon>Persicirhabdus</taxon>
    </lineage>
</organism>
<evidence type="ECO:0000259" key="5">
    <source>
        <dbReference type="Pfam" id="PF00884"/>
    </source>
</evidence>
<evidence type="ECO:0000256" key="1">
    <source>
        <dbReference type="ARBA" id="ARBA00008779"/>
    </source>
</evidence>
<comment type="caution">
    <text evidence="6">The sequence shown here is derived from an EMBL/GenBank/DDBJ whole genome shotgun (WGS) entry which is preliminary data.</text>
</comment>
<keyword evidence="2 6" id="KW-0378">Hydrolase</keyword>
<dbReference type="GO" id="GO:0004065">
    <property type="term" value="F:arylsulfatase activity"/>
    <property type="evidence" value="ECO:0007669"/>
    <property type="project" value="TreeGrafter"/>
</dbReference>
<keyword evidence="4" id="KW-0732">Signal</keyword>
<feature type="chain" id="PRO_5035326738" evidence="4">
    <location>
        <begin position="23"/>
        <end position="489"/>
    </location>
</feature>
<evidence type="ECO:0000256" key="2">
    <source>
        <dbReference type="ARBA" id="ARBA00022801"/>
    </source>
</evidence>
<feature type="signal peptide" evidence="4">
    <location>
        <begin position="1"/>
        <end position="22"/>
    </location>
</feature>
<dbReference type="SUPFAM" id="SSF53649">
    <property type="entry name" value="Alkaline phosphatase-like"/>
    <property type="match status" value="1"/>
</dbReference>
<dbReference type="Gene3D" id="3.40.720.10">
    <property type="entry name" value="Alkaline Phosphatase, subunit A"/>
    <property type="match status" value="1"/>
</dbReference>
<name>A0A8J7MFT2_9BACT</name>
<evidence type="ECO:0000313" key="7">
    <source>
        <dbReference type="Proteomes" id="UP000624703"/>
    </source>
</evidence>
<gene>
    <name evidence="6" type="ORF">JIN82_09570</name>
</gene>
<sequence>MMKKSYLAALTLPFIAAGSLHAEDTSRPNIILMMADDLGWGDVGYNGNTVIKTPSIDQMAEQGARLDRFYAAAPVCSPTRASALTGRHPYRTGIFSANLGILRPEEVTIAKVLKPLGYATGHFGKWHLGTLTATEKDANRGGPKSAHLLNPPTDHGFDTYFATESKVPTWDPMKLPEKIEKPGSKGFGWSYIKEGEAYKDYGTAYWTPEGKATENLDGDDSRVIMDRAIPFIEEAVKNDKPFFTVIWFHTPHLPCVAGPEYAEMYKDLDFKMQQYAGCITAMDDQIGRLRTKLDELGVANNTMVWFCSDNGPESSGKSPGSSGEYSGRKRSLHDGGVRVPGVMVWPNVVSSPMTISAPIVTSDYLPTIVEAVGAKKPPYELDGVSVLPLLKGESIKRDPIGFIFKGVEAFNGEKYKYYRSSKSIELYDMENDPYEKNNIADQHPEIVEQFKKQIKAWHASCRSSFEGAEYGTDSLERVEQDYPEVLGAN</sequence>
<proteinExistence type="inferred from homology"/>
<feature type="region of interest" description="Disordered" evidence="3">
    <location>
        <begin position="309"/>
        <end position="333"/>
    </location>
</feature>
<evidence type="ECO:0000256" key="3">
    <source>
        <dbReference type="SAM" id="MobiDB-lite"/>
    </source>
</evidence>
<dbReference type="PANTHER" id="PTHR42693">
    <property type="entry name" value="ARYLSULFATASE FAMILY MEMBER"/>
    <property type="match status" value="1"/>
</dbReference>
<dbReference type="PANTHER" id="PTHR42693:SF53">
    <property type="entry name" value="ENDO-4-O-SULFATASE"/>
    <property type="match status" value="1"/>
</dbReference>
<evidence type="ECO:0000256" key="4">
    <source>
        <dbReference type="SAM" id="SignalP"/>
    </source>
</evidence>
<dbReference type="InterPro" id="IPR050738">
    <property type="entry name" value="Sulfatase"/>
</dbReference>
<protein>
    <submittedName>
        <fullName evidence="6">Sulfatase-like hydrolase/transferase</fullName>
    </submittedName>
</protein>